<evidence type="ECO:0000313" key="1">
    <source>
        <dbReference type="EMBL" id="KAK4110827.1"/>
    </source>
</evidence>
<organism evidence="1 2">
    <name type="scientific">Canariomyces notabilis</name>
    <dbReference type="NCBI Taxonomy" id="2074819"/>
    <lineage>
        <taxon>Eukaryota</taxon>
        <taxon>Fungi</taxon>
        <taxon>Dikarya</taxon>
        <taxon>Ascomycota</taxon>
        <taxon>Pezizomycotina</taxon>
        <taxon>Sordariomycetes</taxon>
        <taxon>Sordariomycetidae</taxon>
        <taxon>Sordariales</taxon>
        <taxon>Chaetomiaceae</taxon>
        <taxon>Canariomyces</taxon>
    </lineage>
</organism>
<keyword evidence="2" id="KW-1185">Reference proteome</keyword>
<dbReference type="EMBL" id="MU853348">
    <property type="protein sequence ID" value="KAK4110827.1"/>
    <property type="molecule type" value="Genomic_DNA"/>
</dbReference>
<reference evidence="1" key="1">
    <citation type="journal article" date="2023" name="Mol. Phylogenet. Evol.">
        <title>Genome-scale phylogeny and comparative genomics of the fungal order Sordariales.</title>
        <authorList>
            <person name="Hensen N."/>
            <person name="Bonometti L."/>
            <person name="Westerberg I."/>
            <person name="Brannstrom I.O."/>
            <person name="Guillou S."/>
            <person name="Cros-Aarteil S."/>
            <person name="Calhoun S."/>
            <person name="Haridas S."/>
            <person name="Kuo A."/>
            <person name="Mondo S."/>
            <person name="Pangilinan J."/>
            <person name="Riley R."/>
            <person name="LaButti K."/>
            <person name="Andreopoulos B."/>
            <person name="Lipzen A."/>
            <person name="Chen C."/>
            <person name="Yan M."/>
            <person name="Daum C."/>
            <person name="Ng V."/>
            <person name="Clum A."/>
            <person name="Steindorff A."/>
            <person name="Ohm R.A."/>
            <person name="Martin F."/>
            <person name="Silar P."/>
            <person name="Natvig D.O."/>
            <person name="Lalanne C."/>
            <person name="Gautier V."/>
            <person name="Ament-Velasquez S.L."/>
            <person name="Kruys A."/>
            <person name="Hutchinson M.I."/>
            <person name="Powell A.J."/>
            <person name="Barry K."/>
            <person name="Miller A.N."/>
            <person name="Grigoriev I.V."/>
            <person name="Debuchy R."/>
            <person name="Gladieux P."/>
            <person name="Hiltunen Thoren M."/>
            <person name="Johannesson H."/>
        </authorList>
    </citation>
    <scope>NUCLEOTIDE SEQUENCE</scope>
    <source>
        <strain evidence="1">CBS 508.74</strain>
    </source>
</reference>
<gene>
    <name evidence="1" type="ORF">N656DRAFT_181309</name>
</gene>
<dbReference type="GeneID" id="89932896"/>
<proteinExistence type="predicted"/>
<comment type="caution">
    <text evidence="1">The sequence shown here is derived from an EMBL/GenBank/DDBJ whole genome shotgun (WGS) entry which is preliminary data.</text>
</comment>
<sequence>MYPTFVMSFLSAPLLHYLRSKHTVGFFGLALGEALFCLDRPMMTGVQLLSGFCWSCPSIAHHNLRPQKGQALRVPGLKRTTGWVEDALWVATLGKANDDFQSTLVSRVPPERLTTHYSLRLLEMFHLIDLGYDLRANAVTST</sequence>
<reference evidence="1" key="2">
    <citation type="submission" date="2023-05" db="EMBL/GenBank/DDBJ databases">
        <authorList>
            <consortium name="Lawrence Berkeley National Laboratory"/>
            <person name="Steindorff A."/>
            <person name="Hensen N."/>
            <person name="Bonometti L."/>
            <person name="Westerberg I."/>
            <person name="Brannstrom I.O."/>
            <person name="Guillou S."/>
            <person name="Cros-Aarteil S."/>
            <person name="Calhoun S."/>
            <person name="Haridas S."/>
            <person name="Kuo A."/>
            <person name="Mondo S."/>
            <person name="Pangilinan J."/>
            <person name="Riley R."/>
            <person name="Labutti K."/>
            <person name="Andreopoulos B."/>
            <person name="Lipzen A."/>
            <person name="Chen C."/>
            <person name="Yanf M."/>
            <person name="Daum C."/>
            <person name="Ng V."/>
            <person name="Clum A."/>
            <person name="Ohm R."/>
            <person name="Martin F."/>
            <person name="Silar P."/>
            <person name="Natvig D."/>
            <person name="Lalanne C."/>
            <person name="Gautier V."/>
            <person name="Ament-Velasquez S.L."/>
            <person name="Kruys A."/>
            <person name="Hutchinson M.I."/>
            <person name="Powell A.J."/>
            <person name="Barry K."/>
            <person name="Miller A.N."/>
            <person name="Grigoriev I.V."/>
            <person name="Debuchy R."/>
            <person name="Gladieux P."/>
            <person name="Thoren M.H."/>
            <person name="Johannesson H."/>
        </authorList>
    </citation>
    <scope>NUCLEOTIDE SEQUENCE</scope>
    <source>
        <strain evidence="1">CBS 508.74</strain>
    </source>
</reference>
<name>A0AAN6QR61_9PEZI</name>
<dbReference type="AlphaFoldDB" id="A0AAN6QR61"/>
<evidence type="ECO:0000313" key="2">
    <source>
        <dbReference type="Proteomes" id="UP001302812"/>
    </source>
</evidence>
<protein>
    <submittedName>
        <fullName evidence="1">Uncharacterized protein</fullName>
    </submittedName>
</protein>
<dbReference type="Proteomes" id="UP001302812">
    <property type="component" value="Unassembled WGS sequence"/>
</dbReference>
<dbReference type="RefSeq" id="XP_064668397.1">
    <property type="nucleotide sequence ID" value="XM_064808773.1"/>
</dbReference>
<accession>A0AAN6QR61</accession>